<feature type="region of interest" description="Disordered" evidence="1">
    <location>
        <begin position="110"/>
        <end position="154"/>
    </location>
</feature>
<gene>
    <name evidence="3" type="ORF">MVEN_01411400</name>
</gene>
<name>A0A8H7CUW8_9AGAR</name>
<protein>
    <submittedName>
        <fullName evidence="3">Uncharacterized protein</fullName>
    </submittedName>
</protein>
<proteinExistence type="predicted"/>
<organism evidence="3 4">
    <name type="scientific">Mycena venus</name>
    <dbReference type="NCBI Taxonomy" id="2733690"/>
    <lineage>
        <taxon>Eukaryota</taxon>
        <taxon>Fungi</taxon>
        <taxon>Dikarya</taxon>
        <taxon>Basidiomycota</taxon>
        <taxon>Agaricomycotina</taxon>
        <taxon>Agaricomycetes</taxon>
        <taxon>Agaricomycetidae</taxon>
        <taxon>Agaricales</taxon>
        <taxon>Marasmiineae</taxon>
        <taxon>Mycenaceae</taxon>
        <taxon>Mycena</taxon>
    </lineage>
</organism>
<evidence type="ECO:0000313" key="3">
    <source>
        <dbReference type="EMBL" id="KAF7348911.1"/>
    </source>
</evidence>
<accession>A0A8H7CUW8</accession>
<dbReference type="Proteomes" id="UP000620124">
    <property type="component" value="Unassembled WGS sequence"/>
</dbReference>
<dbReference type="EMBL" id="JACAZI010000011">
    <property type="protein sequence ID" value="KAF7348911.1"/>
    <property type="molecule type" value="Genomic_DNA"/>
</dbReference>
<sequence>MVSPLLSQYALGGAVGVILILVILLCIRARFLERRRPRIDPTRALDDLEQRPQIYDAYLDRKGDSELWHDIMPVSLHPVGSWSQNPSKHAPTEVNPPISTSALSTVALIIAMPSPTPNPPPPDTPRDLDNDDDEPPPLPQLELGVADVEVPRDQ</sequence>
<keyword evidence="2" id="KW-0812">Transmembrane</keyword>
<reference evidence="3" key="1">
    <citation type="submission" date="2020-05" db="EMBL/GenBank/DDBJ databases">
        <title>Mycena genomes resolve the evolution of fungal bioluminescence.</title>
        <authorList>
            <person name="Tsai I.J."/>
        </authorList>
    </citation>
    <scope>NUCLEOTIDE SEQUENCE</scope>
    <source>
        <strain evidence="3">CCC161011</strain>
    </source>
</reference>
<dbReference type="OrthoDB" id="3046735at2759"/>
<evidence type="ECO:0000256" key="2">
    <source>
        <dbReference type="SAM" id="Phobius"/>
    </source>
</evidence>
<feature type="transmembrane region" description="Helical" evidence="2">
    <location>
        <begin position="6"/>
        <end position="27"/>
    </location>
</feature>
<evidence type="ECO:0000313" key="4">
    <source>
        <dbReference type="Proteomes" id="UP000620124"/>
    </source>
</evidence>
<keyword evidence="2" id="KW-0472">Membrane</keyword>
<keyword evidence="4" id="KW-1185">Reference proteome</keyword>
<evidence type="ECO:0000256" key="1">
    <source>
        <dbReference type="SAM" id="MobiDB-lite"/>
    </source>
</evidence>
<keyword evidence="2" id="KW-1133">Transmembrane helix</keyword>
<feature type="compositionally biased region" description="Pro residues" evidence="1">
    <location>
        <begin position="114"/>
        <end position="123"/>
    </location>
</feature>
<comment type="caution">
    <text evidence="3">The sequence shown here is derived from an EMBL/GenBank/DDBJ whole genome shotgun (WGS) entry which is preliminary data.</text>
</comment>
<dbReference type="AlphaFoldDB" id="A0A8H7CUW8"/>